<evidence type="ECO:0000313" key="4">
    <source>
        <dbReference type="EMBL" id="MFE9605204.1"/>
    </source>
</evidence>
<dbReference type="PANTHER" id="PTHR43877:SF2">
    <property type="entry name" value="AMINOALKYLPHOSPHONATE N-ACETYLTRANSFERASE-RELATED"/>
    <property type="match status" value="1"/>
</dbReference>
<dbReference type="PANTHER" id="PTHR43877">
    <property type="entry name" value="AMINOALKYLPHOSPHONATE N-ACETYLTRANSFERASE-RELATED-RELATED"/>
    <property type="match status" value="1"/>
</dbReference>
<dbReference type="PROSITE" id="PS51186">
    <property type="entry name" value="GNAT"/>
    <property type="match status" value="1"/>
</dbReference>
<comment type="caution">
    <text evidence="4">The sequence shown here is derived from an EMBL/GenBank/DDBJ whole genome shotgun (WGS) entry which is preliminary data.</text>
</comment>
<organism evidence="4 5">
    <name type="scientific">Streptomyces hokutonensis</name>
    <dbReference type="NCBI Taxonomy" id="1306990"/>
    <lineage>
        <taxon>Bacteria</taxon>
        <taxon>Bacillati</taxon>
        <taxon>Actinomycetota</taxon>
        <taxon>Actinomycetes</taxon>
        <taxon>Kitasatosporales</taxon>
        <taxon>Streptomycetaceae</taxon>
        <taxon>Streptomyces</taxon>
    </lineage>
</organism>
<evidence type="ECO:0000313" key="5">
    <source>
        <dbReference type="Proteomes" id="UP001601303"/>
    </source>
</evidence>
<dbReference type="CDD" id="cd04301">
    <property type="entry name" value="NAT_SF"/>
    <property type="match status" value="1"/>
</dbReference>
<dbReference type="Gene3D" id="3.40.630.30">
    <property type="match status" value="1"/>
</dbReference>
<evidence type="ECO:0000256" key="2">
    <source>
        <dbReference type="ARBA" id="ARBA00023315"/>
    </source>
</evidence>
<dbReference type="InterPro" id="IPR016181">
    <property type="entry name" value="Acyl_CoA_acyltransferase"/>
</dbReference>
<keyword evidence="2 4" id="KW-0012">Acyltransferase</keyword>
<protein>
    <submittedName>
        <fullName evidence="4">GNAT family N-acetyltransferase</fullName>
        <ecNumber evidence="4">2.3.-.-</ecNumber>
    </submittedName>
</protein>
<dbReference type="SUPFAM" id="SSF55729">
    <property type="entry name" value="Acyl-CoA N-acyltransferases (Nat)"/>
    <property type="match status" value="1"/>
</dbReference>
<dbReference type="GO" id="GO:0016746">
    <property type="term" value="F:acyltransferase activity"/>
    <property type="evidence" value="ECO:0007669"/>
    <property type="project" value="UniProtKB-KW"/>
</dbReference>
<dbReference type="EC" id="2.3.-.-" evidence="4"/>
<feature type="domain" description="N-acetyltransferase" evidence="3">
    <location>
        <begin position="3"/>
        <end position="148"/>
    </location>
</feature>
<dbReference type="Proteomes" id="UP001601303">
    <property type="component" value="Unassembled WGS sequence"/>
</dbReference>
<dbReference type="Pfam" id="PF00583">
    <property type="entry name" value="Acetyltransf_1"/>
    <property type="match status" value="1"/>
</dbReference>
<dbReference type="InterPro" id="IPR050832">
    <property type="entry name" value="Bact_Acetyltransf"/>
</dbReference>
<reference evidence="4 5" key="1">
    <citation type="submission" date="2024-10" db="EMBL/GenBank/DDBJ databases">
        <title>The Natural Products Discovery Center: Release of the First 8490 Sequenced Strains for Exploring Actinobacteria Biosynthetic Diversity.</title>
        <authorList>
            <person name="Kalkreuter E."/>
            <person name="Kautsar S.A."/>
            <person name="Yang D."/>
            <person name="Bader C.D."/>
            <person name="Teijaro C.N."/>
            <person name="Fluegel L."/>
            <person name="Davis C.M."/>
            <person name="Simpson J.R."/>
            <person name="Lauterbach L."/>
            <person name="Steele A.D."/>
            <person name="Gui C."/>
            <person name="Meng S."/>
            <person name="Li G."/>
            <person name="Viehrig K."/>
            <person name="Ye F."/>
            <person name="Su P."/>
            <person name="Kiefer A.F."/>
            <person name="Nichols A."/>
            <person name="Cepeda A.J."/>
            <person name="Yan W."/>
            <person name="Fan B."/>
            <person name="Jiang Y."/>
            <person name="Adhikari A."/>
            <person name="Zheng C.-J."/>
            <person name="Schuster L."/>
            <person name="Cowan T.M."/>
            <person name="Smanski M.J."/>
            <person name="Chevrette M.G."/>
            <person name="De Carvalho L.P.S."/>
            <person name="Shen B."/>
        </authorList>
    </citation>
    <scope>NUCLEOTIDE SEQUENCE [LARGE SCALE GENOMIC DNA]</scope>
    <source>
        <strain evidence="4 5">NPDC006488</strain>
    </source>
</reference>
<keyword evidence="1 4" id="KW-0808">Transferase</keyword>
<keyword evidence="5" id="KW-1185">Reference proteome</keyword>
<gene>
    <name evidence="4" type="ORF">ACFYNQ_42490</name>
</gene>
<sequence length="148" mass="16571">MPPRIRSAAEDDLPALAHLDAEVFPAEPYPFYVLRQFFDLYSDHLLVLADGHTLYGYVLATSPKAGLSWILSLAITQDLQGQGLGRRLMVESLSHLRSEGVHEVRLTVDPDNDPAVFLYRHLGFVLAGDLRKDYFGPGEHRLLMTLAL</sequence>
<dbReference type="InterPro" id="IPR000182">
    <property type="entry name" value="GNAT_dom"/>
</dbReference>
<evidence type="ECO:0000259" key="3">
    <source>
        <dbReference type="PROSITE" id="PS51186"/>
    </source>
</evidence>
<dbReference type="EMBL" id="JBIAHM010000019">
    <property type="protein sequence ID" value="MFE9605204.1"/>
    <property type="molecule type" value="Genomic_DNA"/>
</dbReference>
<name>A0ABW6MHK7_9ACTN</name>
<evidence type="ECO:0000256" key="1">
    <source>
        <dbReference type="ARBA" id="ARBA00022679"/>
    </source>
</evidence>
<accession>A0ABW6MHK7</accession>
<proteinExistence type="predicted"/>
<dbReference type="RefSeq" id="WP_388114023.1">
    <property type="nucleotide sequence ID" value="NZ_JBIAHM010000019.1"/>
</dbReference>